<dbReference type="SMART" id="SM00325">
    <property type="entry name" value="RhoGEF"/>
    <property type="match status" value="1"/>
</dbReference>
<gene>
    <name evidence="2" type="ORF">EIN_327700</name>
</gene>
<dbReference type="SUPFAM" id="SSF48065">
    <property type="entry name" value="DBL homology domain (DH-domain)"/>
    <property type="match status" value="1"/>
</dbReference>
<keyword evidence="3" id="KW-1185">Reference proteome</keyword>
<name>A0A0A1U0P0_ENTIV</name>
<dbReference type="OMA" id="MVIFSDI"/>
<dbReference type="GeneID" id="14885036"/>
<dbReference type="OrthoDB" id="9997817at2759"/>
<protein>
    <submittedName>
        <fullName evidence="2">Rho/RAC guanine nucleotide exchange factor, putative</fullName>
    </submittedName>
</protein>
<dbReference type="GO" id="GO:0005085">
    <property type="term" value="F:guanyl-nucleotide exchange factor activity"/>
    <property type="evidence" value="ECO:0007669"/>
    <property type="project" value="InterPro"/>
</dbReference>
<dbReference type="PROSITE" id="PS50010">
    <property type="entry name" value="DH_2"/>
    <property type="match status" value="1"/>
</dbReference>
<evidence type="ECO:0000313" key="3">
    <source>
        <dbReference type="Proteomes" id="UP000014680"/>
    </source>
</evidence>
<feature type="domain" description="DH" evidence="1">
    <location>
        <begin position="419"/>
        <end position="601"/>
    </location>
</feature>
<dbReference type="Pfam" id="PF00621">
    <property type="entry name" value="RhoGEF"/>
    <property type="match status" value="1"/>
</dbReference>
<dbReference type="InterPro" id="IPR051092">
    <property type="entry name" value="FYVE_RhoGEF_PH"/>
</dbReference>
<dbReference type="KEGG" id="eiv:EIN_327700"/>
<dbReference type="VEuPathDB" id="AmoebaDB:EIN_327700"/>
<dbReference type="Gene3D" id="1.25.10.10">
    <property type="entry name" value="Leucine-rich Repeat Variant"/>
    <property type="match status" value="1"/>
</dbReference>
<dbReference type="InterPro" id="IPR016024">
    <property type="entry name" value="ARM-type_fold"/>
</dbReference>
<dbReference type="Proteomes" id="UP000014680">
    <property type="component" value="Unassembled WGS sequence"/>
</dbReference>
<reference evidence="2 3" key="1">
    <citation type="submission" date="2012-10" db="EMBL/GenBank/DDBJ databases">
        <authorList>
            <person name="Zafar N."/>
            <person name="Inman J."/>
            <person name="Hall N."/>
            <person name="Lorenzi H."/>
            <person name="Caler E."/>
        </authorList>
    </citation>
    <scope>NUCLEOTIDE SEQUENCE [LARGE SCALE GENOMIC DNA]</scope>
    <source>
        <strain evidence="2 3">IP1</strain>
    </source>
</reference>
<sequence>MSQSSVVCEYLISKNTLDQKQAQVVQKISELLENAELRLSGFTHILTRLDNTIFIDILRQTKPQMYTKYLISDDPQSQAYSLFIISKLAADPKFVELFITEDETLFSSLITLLKYQNPTIFKRSLDIIASFTHKMTNTLDDLSDFVAPLVASISVFSSYRTDIVKLLKGIVQSPKTITEFLEADGITVISQILEISSLEETQSALEIATSILKTDLKRNRTILLKSGFIKPLSEVIEKTTDKTILELAIYVASQFAGCPYFVAIGGDSGLFEECVDMMEFPYTELSSEKTLQRVLTIIFRVTQDQLGVKNCSSLKLVSKLCNLLKNIICLDEVVQSLVFGITSNLLDSEVSQKEITMTKMSQFVVEIKEDQLSPKVQKLRKMCVSKLNVHTPHFDDKKQIDYTQSDIEMMASYTSKMTKAQQVVNELIQTEDSFVRQMDTCVNKTLKKVEKVILDKTQIVFGNISDIFKYHRKIVREMKSAHLKAEEYKEPFTPISSVLLKYFTPEMLDLYTKYTNNVDVGMALFTELSNESVEVQCLVKELSANDQYVPSYLIQPIQRIPRYVLLLETLLKCLPDYLEEKLLIESALKKIRQIASQVNESKRHHDNKLALAKWKGRLEFSDPKTQNENRSFVGEIDQVLLTTKKGFTLVTLIIFSDIAVLAENVGKGDKEKWKIKQVLELNEWKLTDIIKTDGKKKLPLFHTKQGITLELSCSKDSDVDTMEEKLQHAIHNLKKKCLRKSNQQQ</sequence>
<dbReference type="AlphaFoldDB" id="A0A0A1U0P0"/>
<dbReference type="Gene3D" id="1.20.900.10">
    <property type="entry name" value="Dbl homology (DH) domain"/>
    <property type="match status" value="1"/>
</dbReference>
<dbReference type="RefSeq" id="XP_004185459.1">
    <property type="nucleotide sequence ID" value="XM_004185411.1"/>
</dbReference>
<accession>A0A0A1U0P0</accession>
<evidence type="ECO:0000259" key="1">
    <source>
        <dbReference type="PROSITE" id="PS50010"/>
    </source>
</evidence>
<dbReference type="SUPFAM" id="SSF48371">
    <property type="entry name" value="ARM repeat"/>
    <property type="match status" value="1"/>
</dbReference>
<dbReference type="GO" id="GO:0005737">
    <property type="term" value="C:cytoplasm"/>
    <property type="evidence" value="ECO:0007669"/>
    <property type="project" value="TreeGrafter"/>
</dbReference>
<proteinExistence type="predicted"/>
<dbReference type="PANTHER" id="PTHR12673:SF263">
    <property type="entry name" value="PLECKSTRIN DOMAIN-CONTAINING PROTEIN"/>
    <property type="match status" value="1"/>
</dbReference>
<dbReference type="InterPro" id="IPR000219">
    <property type="entry name" value="DH_dom"/>
</dbReference>
<evidence type="ECO:0000313" key="2">
    <source>
        <dbReference type="EMBL" id="ELP86113.1"/>
    </source>
</evidence>
<dbReference type="EMBL" id="KB207015">
    <property type="protein sequence ID" value="ELP86113.1"/>
    <property type="molecule type" value="Genomic_DNA"/>
</dbReference>
<dbReference type="InterPro" id="IPR035899">
    <property type="entry name" value="DBL_dom_sf"/>
</dbReference>
<organism evidence="2 3">
    <name type="scientific">Entamoeba invadens IP1</name>
    <dbReference type="NCBI Taxonomy" id="370355"/>
    <lineage>
        <taxon>Eukaryota</taxon>
        <taxon>Amoebozoa</taxon>
        <taxon>Evosea</taxon>
        <taxon>Archamoebae</taxon>
        <taxon>Mastigamoebida</taxon>
        <taxon>Entamoebidae</taxon>
        <taxon>Entamoeba</taxon>
    </lineage>
</organism>
<dbReference type="InterPro" id="IPR011989">
    <property type="entry name" value="ARM-like"/>
</dbReference>
<dbReference type="PANTHER" id="PTHR12673">
    <property type="entry name" value="FACIOGENITAL DYSPLASIA PROTEIN"/>
    <property type="match status" value="1"/>
</dbReference>